<dbReference type="EMBL" id="JAAAIP010000605">
    <property type="protein sequence ID" value="KAG0314537.1"/>
    <property type="molecule type" value="Genomic_DNA"/>
</dbReference>
<comment type="caution">
    <text evidence="2">The sequence shown here is derived from an EMBL/GenBank/DDBJ whole genome shotgun (WGS) entry which is preliminary data.</text>
</comment>
<organism evidence="2 3">
    <name type="scientific">Dissophora globulifera</name>
    <dbReference type="NCBI Taxonomy" id="979702"/>
    <lineage>
        <taxon>Eukaryota</taxon>
        <taxon>Fungi</taxon>
        <taxon>Fungi incertae sedis</taxon>
        <taxon>Mucoromycota</taxon>
        <taxon>Mortierellomycotina</taxon>
        <taxon>Mortierellomycetes</taxon>
        <taxon>Mortierellales</taxon>
        <taxon>Mortierellaceae</taxon>
        <taxon>Dissophora</taxon>
    </lineage>
</organism>
<dbReference type="Proteomes" id="UP000738325">
    <property type="component" value="Unassembled WGS sequence"/>
</dbReference>
<gene>
    <name evidence="2" type="ORF">BGZ99_008069</name>
</gene>
<dbReference type="AlphaFoldDB" id="A0A9P6RAJ7"/>
<protein>
    <submittedName>
        <fullName evidence="2">Uncharacterized protein</fullName>
    </submittedName>
</protein>
<reference evidence="2" key="1">
    <citation type="journal article" date="2020" name="Fungal Divers.">
        <title>Resolving the Mortierellaceae phylogeny through synthesis of multi-gene phylogenetics and phylogenomics.</title>
        <authorList>
            <person name="Vandepol N."/>
            <person name="Liber J."/>
            <person name="Desiro A."/>
            <person name="Na H."/>
            <person name="Kennedy M."/>
            <person name="Barry K."/>
            <person name="Grigoriev I.V."/>
            <person name="Miller A.N."/>
            <person name="O'Donnell K."/>
            <person name="Stajich J.E."/>
            <person name="Bonito G."/>
        </authorList>
    </citation>
    <scope>NUCLEOTIDE SEQUENCE</scope>
    <source>
        <strain evidence="2">REB-010B</strain>
    </source>
</reference>
<proteinExistence type="predicted"/>
<feature type="region of interest" description="Disordered" evidence="1">
    <location>
        <begin position="331"/>
        <end position="450"/>
    </location>
</feature>
<dbReference type="OrthoDB" id="10071381at2759"/>
<feature type="compositionally biased region" description="Low complexity" evidence="1">
    <location>
        <begin position="395"/>
        <end position="409"/>
    </location>
</feature>
<keyword evidence="3" id="KW-1185">Reference proteome</keyword>
<evidence type="ECO:0000313" key="3">
    <source>
        <dbReference type="Proteomes" id="UP000738325"/>
    </source>
</evidence>
<feature type="compositionally biased region" description="Basic and acidic residues" evidence="1">
    <location>
        <begin position="259"/>
        <end position="279"/>
    </location>
</feature>
<name>A0A9P6RAJ7_9FUNG</name>
<accession>A0A9P6RAJ7</accession>
<evidence type="ECO:0000256" key="1">
    <source>
        <dbReference type="SAM" id="MobiDB-lite"/>
    </source>
</evidence>
<feature type="non-terminal residue" evidence="2">
    <location>
        <position position="1"/>
    </location>
</feature>
<feature type="region of interest" description="Disordered" evidence="1">
    <location>
        <begin position="248"/>
        <end position="306"/>
    </location>
</feature>
<sequence length="507" mass="55803">MSASDERNREITLNERHILNTSGSALKCGNNFSVALSNDAFVAEDTGLYFDNDGNLIDHPYDSVFQNFGDPSMALQGLDTGNARVPSCAEHGPPGESLTLVKQPRDHGPAEMPADIEDHTMIAKHGDSGGHLNGEDQGWVDYNYHQDDDAGLVPQQARCGVRLPRSKRLTVDINTELPPQDVITDRVNYPAIQAELMRDLDLKHEAMRVKAWINSMLELPHGVVCVSPELKEFWISVSTRSIDNMPLRPRGRATIQNDSHADEKDVHNDIDPDIGRFEDLPEPPEPEMRRRHPSTDTTSASAGLEISGIGGVALDHRRSGIMPWSFDLRTSADGRSEHSSGGSDRLGQEFETIFDPTTGKNVRRQRKASGTSRSSVDLADMQDETLSNRRQGYLARSRSASRSQDASRASSRHRADGGSQGASMDSHGLFTEFGDQDADEIGGASSSQALNPIATEERRVIERETVNFLSYVRSILREANAASFSLSDVISVHHRREVAAAAFYHIL</sequence>
<evidence type="ECO:0000313" key="2">
    <source>
        <dbReference type="EMBL" id="KAG0314537.1"/>
    </source>
</evidence>